<proteinExistence type="predicted"/>
<evidence type="ECO:0000313" key="1">
    <source>
        <dbReference type="EMBL" id="KIL80148.1"/>
    </source>
</evidence>
<sequence length="134" mass="15671">MPLLENIKRNFKKKELKGLALDAYFVSEKLAERTLANKGFVYGYKKKRSDGIPTDKFATLMNIGGPTLVLHIGERADGQGLEMQGKVDKRLGKVYERSEMQIREKPHEVFIRLEWVHDLMDIKEFIDEVYEKRR</sequence>
<protein>
    <submittedName>
        <fullName evidence="1">Uncharacterized protein</fullName>
    </submittedName>
</protein>
<evidence type="ECO:0000313" key="2">
    <source>
        <dbReference type="Proteomes" id="UP000031982"/>
    </source>
</evidence>
<organism evidence="1 2">
    <name type="scientific">Bacillus badius</name>
    <dbReference type="NCBI Taxonomy" id="1455"/>
    <lineage>
        <taxon>Bacteria</taxon>
        <taxon>Bacillati</taxon>
        <taxon>Bacillota</taxon>
        <taxon>Bacilli</taxon>
        <taxon>Bacillales</taxon>
        <taxon>Bacillaceae</taxon>
        <taxon>Pseudobacillus</taxon>
    </lineage>
</organism>
<dbReference type="EMBL" id="JXLP01000002">
    <property type="protein sequence ID" value="KIL80148.1"/>
    <property type="molecule type" value="Genomic_DNA"/>
</dbReference>
<gene>
    <name evidence="1" type="ORF">SD77_2602</name>
</gene>
<dbReference type="RefSeq" id="WP_041113382.1">
    <property type="nucleotide sequence ID" value="NZ_JARTHD010000063.1"/>
</dbReference>
<comment type="caution">
    <text evidence="1">The sequence shown here is derived from an EMBL/GenBank/DDBJ whole genome shotgun (WGS) entry which is preliminary data.</text>
</comment>
<name>A0ABR5B0V6_BACBA</name>
<keyword evidence="2" id="KW-1185">Reference proteome</keyword>
<accession>A0ABR5B0V6</accession>
<reference evidence="1 2" key="1">
    <citation type="submission" date="2015-01" db="EMBL/GenBank/DDBJ databases">
        <title>Genome Assembly of Bacillus badius MTCC 1458.</title>
        <authorList>
            <person name="Verma A."/>
            <person name="Khatri I."/>
            <person name="Mual P."/>
            <person name="Subramanian S."/>
            <person name="Krishnamurthi S."/>
        </authorList>
    </citation>
    <scope>NUCLEOTIDE SEQUENCE [LARGE SCALE GENOMIC DNA]</scope>
    <source>
        <strain evidence="1 2">MTCC 1458</strain>
    </source>
</reference>
<dbReference type="Proteomes" id="UP000031982">
    <property type="component" value="Unassembled WGS sequence"/>
</dbReference>